<organism evidence="1 2">
    <name type="scientific">Methylobacterium adhaesivum</name>
    <dbReference type="NCBI Taxonomy" id="333297"/>
    <lineage>
        <taxon>Bacteria</taxon>
        <taxon>Pseudomonadati</taxon>
        <taxon>Pseudomonadota</taxon>
        <taxon>Alphaproteobacteria</taxon>
        <taxon>Hyphomicrobiales</taxon>
        <taxon>Methylobacteriaceae</taxon>
        <taxon>Methylobacterium</taxon>
    </lineage>
</organism>
<sequence length="203" mass="20816">MRVGFDDRAGVIVIVGGGVFPPLTLSAHLRDDGQIRVHSLAAQSELLCPWEALATLDGETFPTPDAAMAYLEGVFATRPPAEAVTAVAGADLPAGLPACISRLDGTLIPARADTYTQAFVVGLVRAPVEAGFVGSACFAPFTLSDWTPIAGTPSLTTGLPYFLGAAGGIAAYPDLTASRCLVRIGNATGPQTLAPVQADPIQL</sequence>
<dbReference type="Proteomes" id="UP001224644">
    <property type="component" value="Unassembled WGS sequence"/>
</dbReference>
<proteinExistence type="predicted"/>
<gene>
    <name evidence="1" type="ORF">QWZ12_08260</name>
</gene>
<evidence type="ECO:0000313" key="2">
    <source>
        <dbReference type="Proteomes" id="UP001224644"/>
    </source>
</evidence>
<comment type="caution">
    <text evidence="1">The sequence shown here is derived from an EMBL/GenBank/DDBJ whole genome shotgun (WGS) entry which is preliminary data.</text>
</comment>
<keyword evidence="2" id="KW-1185">Reference proteome</keyword>
<name>A0ABT8BFR8_9HYPH</name>
<dbReference type="RefSeq" id="WP_238223013.1">
    <property type="nucleotide sequence ID" value="NZ_BPQD01000003.1"/>
</dbReference>
<dbReference type="EMBL" id="JAUFPX010000006">
    <property type="protein sequence ID" value="MDN3590605.1"/>
    <property type="molecule type" value="Genomic_DNA"/>
</dbReference>
<accession>A0ABT8BFR8</accession>
<protein>
    <submittedName>
        <fullName evidence="1">Uncharacterized protein</fullName>
    </submittedName>
</protein>
<reference evidence="2" key="1">
    <citation type="journal article" date="2019" name="Int. J. Syst. Evol. Microbiol.">
        <title>The Global Catalogue of Microorganisms (GCM) 10K type strain sequencing project: providing services to taxonomists for standard genome sequencing and annotation.</title>
        <authorList>
            <consortium name="The Broad Institute Genomics Platform"/>
            <consortium name="The Broad Institute Genome Sequencing Center for Infectious Disease"/>
            <person name="Wu L."/>
            <person name="Ma J."/>
        </authorList>
    </citation>
    <scope>NUCLEOTIDE SEQUENCE [LARGE SCALE GENOMIC DNA]</scope>
    <source>
        <strain evidence="2">CECT 7069</strain>
    </source>
</reference>
<evidence type="ECO:0000313" key="1">
    <source>
        <dbReference type="EMBL" id="MDN3590605.1"/>
    </source>
</evidence>